<dbReference type="SMART" id="SM00034">
    <property type="entry name" value="CLECT"/>
    <property type="match status" value="1"/>
</dbReference>
<dbReference type="Gene3D" id="3.10.100.10">
    <property type="entry name" value="Mannose-Binding Protein A, subunit A"/>
    <property type="match status" value="1"/>
</dbReference>
<feature type="domain" description="C-type lectin" evidence="3">
    <location>
        <begin position="42"/>
        <end position="172"/>
    </location>
</feature>
<dbReference type="PROSITE" id="PS50041">
    <property type="entry name" value="C_TYPE_LECTIN_2"/>
    <property type="match status" value="1"/>
</dbReference>
<evidence type="ECO:0000313" key="5">
    <source>
        <dbReference type="Proteomes" id="UP000605970"/>
    </source>
</evidence>
<sequence>MNFLANLILLTLLSSLNISFICGDCSDDWSLFSDENGNNFGYQVVKRDYLINFYTPEVICKEIGGNVVSIHSQDENDFVAQLPGTASSALWIGYHVLQNNDSSLTCLWTDKSNSAYGNYTSVDDPNRQNNPWLALDPVLTDPYGDPNQCVEIVDTSFDTFDSANVLWLETPCYSRINGVVCKMDCSA</sequence>
<evidence type="ECO:0000256" key="2">
    <source>
        <dbReference type="SAM" id="SignalP"/>
    </source>
</evidence>
<keyword evidence="5" id="KW-1185">Reference proteome</keyword>
<comment type="caution">
    <text evidence="4">The sequence shown here is derived from an EMBL/GenBank/DDBJ whole genome shotgun (WGS) entry which is preliminary data.</text>
</comment>
<accession>A0A8S9ZFF9</accession>
<dbReference type="EMBL" id="JABEBT010000115">
    <property type="protein sequence ID" value="KAF7631190.1"/>
    <property type="molecule type" value="Genomic_DNA"/>
</dbReference>
<keyword evidence="1" id="KW-1015">Disulfide bond</keyword>
<dbReference type="InterPro" id="IPR016186">
    <property type="entry name" value="C-type_lectin-like/link_sf"/>
</dbReference>
<evidence type="ECO:0000259" key="3">
    <source>
        <dbReference type="PROSITE" id="PS50041"/>
    </source>
</evidence>
<dbReference type="InterPro" id="IPR050976">
    <property type="entry name" value="Snaclec"/>
</dbReference>
<protein>
    <submittedName>
        <fullName evidence="4">C-type lectin domain-containing protein</fullName>
    </submittedName>
</protein>
<organism evidence="4 5">
    <name type="scientific">Meloidogyne graminicola</name>
    <dbReference type="NCBI Taxonomy" id="189291"/>
    <lineage>
        <taxon>Eukaryota</taxon>
        <taxon>Metazoa</taxon>
        <taxon>Ecdysozoa</taxon>
        <taxon>Nematoda</taxon>
        <taxon>Chromadorea</taxon>
        <taxon>Rhabditida</taxon>
        <taxon>Tylenchina</taxon>
        <taxon>Tylenchomorpha</taxon>
        <taxon>Tylenchoidea</taxon>
        <taxon>Meloidogynidae</taxon>
        <taxon>Meloidogyninae</taxon>
        <taxon>Meloidogyne</taxon>
    </lineage>
</organism>
<gene>
    <name evidence="4" type="ORF">Mgra_00008564</name>
</gene>
<dbReference type="OrthoDB" id="5877441at2759"/>
<reference evidence="4" key="1">
    <citation type="journal article" date="2020" name="Ecol. Evol.">
        <title>Genome structure and content of the rice root-knot nematode (Meloidogyne graminicola).</title>
        <authorList>
            <person name="Phan N.T."/>
            <person name="Danchin E.G.J."/>
            <person name="Klopp C."/>
            <person name="Perfus-Barbeoch L."/>
            <person name="Kozlowski D.K."/>
            <person name="Koutsovoulos G.D."/>
            <person name="Lopez-Roques C."/>
            <person name="Bouchez O."/>
            <person name="Zahm M."/>
            <person name="Besnard G."/>
            <person name="Bellafiore S."/>
        </authorList>
    </citation>
    <scope>NUCLEOTIDE SEQUENCE</scope>
    <source>
        <strain evidence="4">VN-18</strain>
    </source>
</reference>
<dbReference type="Proteomes" id="UP000605970">
    <property type="component" value="Unassembled WGS sequence"/>
</dbReference>
<dbReference type="PANTHER" id="PTHR22991:SF40">
    <property type="entry name" value="PROTEIN CBG13490"/>
    <property type="match status" value="1"/>
</dbReference>
<feature type="signal peptide" evidence="2">
    <location>
        <begin position="1"/>
        <end position="23"/>
    </location>
</feature>
<evidence type="ECO:0000256" key="1">
    <source>
        <dbReference type="ARBA" id="ARBA00023157"/>
    </source>
</evidence>
<keyword evidence="2" id="KW-0732">Signal</keyword>
<proteinExistence type="predicted"/>
<dbReference type="CDD" id="cd00037">
    <property type="entry name" value="CLECT"/>
    <property type="match status" value="1"/>
</dbReference>
<dbReference type="AlphaFoldDB" id="A0A8S9ZFF9"/>
<feature type="chain" id="PRO_5035734579" evidence="2">
    <location>
        <begin position="24"/>
        <end position="187"/>
    </location>
</feature>
<dbReference type="Pfam" id="PF00059">
    <property type="entry name" value="Lectin_C"/>
    <property type="match status" value="1"/>
</dbReference>
<evidence type="ECO:0000313" key="4">
    <source>
        <dbReference type="EMBL" id="KAF7631190.1"/>
    </source>
</evidence>
<dbReference type="SUPFAM" id="SSF56436">
    <property type="entry name" value="C-type lectin-like"/>
    <property type="match status" value="1"/>
</dbReference>
<dbReference type="InterPro" id="IPR016187">
    <property type="entry name" value="CTDL_fold"/>
</dbReference>
<dbReference type="InterPro" id="IPR001304">
    <property type="entry name" value="C-type_lectin-like"/>
</dbReference>
<dbReference type="PANTHER" id="PTHR22991">
    <property type="entry name" value="PROTEIN CBG13490"/>
    <property type="match status" value="1"/>
</dbReference>
<name>A0A8S9ZFF9_9BILA</name>